<dbReference type="InterPro" id="IPR051511">
    <property type="entry name" value="MitoQC_Scaffold_Kinases"/>
</dbReference>
<keyword evidence="4" id="KW-1185">Reference proteome</keyword>
<feature type="region of interest" description="Disordered" evidence="2">
    <location>
        <begin position="155"/>
        <end position="199"/>
    </location>
</feature>
<proteinExistence type="inferred from homology"/>
<feature type="region of interest" description="Disordered" evidence="2">
    <location>
        <begin position="216"/>
        <end position="260"/>
    </location>
</feature>
<dbReference type="AlphaFoldDB" id="A0A9Q0Y2X8"/>
<evidence type="ECO:0000256" key="2">
    <source>
        <dbReference type="SAM" id="MobiDB-lite"/>
    </source>
</evidence>
<feature type="compositionally biased region" description="Polar residues" evidence="2">
    <location>
        <begin position="173"/>
        <end position="184"/>
    </location>
</feature>
<dbReference type="PANTHER" id="PTHR22972:SF3">
    <property type="entry name" value="INACTIVE TYROSINE-PROTEIN KINASE PRAG1"/>
    <property type="match status" value="1"/>
</dbReference>
<dbReference type="Proteomes" id="UP001142489">
    <property type="component" value="Unassembled WGS sequence"/>
</dbReference>
<comment type="similarity">
    <text evidence="1">Belongs to the protein kinase superfamily.</text>
</comment>
<evidence type="ECO:0000256" key="1">
    <source>
        <dbReference type="ARBA" id="ARBA00038349"/>
    </source>
</evidence>
<dbReference type="GO" id="GO:0004672">
    <property type="term" value="F:protein kinase activity"/>
    <property type="evidence" value="ECO:0007669"/>
    <property type="project" value="TreeGrafter"/>
</dbReference>
<comment type="caution">
    <text evidence="3">The sequence shown here is derived from an EMBL/GenBank/DDBJ whole genome shotgun (WGS) entry which is preliminary data.</text>
</comment>
<evidence type="ECO:0000313" key="4">
    <source>
        <dbReference type="Proteomes" id="UP001142489"/>
    </source>
</evidence>
<name>A0A9Q0Y2X8_9SAUR</name>
<reference evidence="3" key="1">
    <citation type="journal article" date="2023" name="DNA Res.">
        <title>Chromosome-level genome assembly of Phrynocephalus forsythii using third-generation DNA sequencing and Hi-C analysis.</title>
        <authorList>
            <person name="Qi Y."/>
            <person name="Zhao W."/>
            <person name="Zhao Y."/>
            <person name="Niu C."/>
            <person name="Cao S."/>
            <person name="Zhang Y."/>
        </authorList>
    </citation>
    <scope>NUCLEOTIDE SEQUENCE</scope>
    <source>
        <tissue evidence="3">Muscle</tissue>
    </source>
</reference>
<gene>
    <name evidence="3" type="ORF">JRQ81_013684</name>
</gene>
<dbReference type="EMBL" id="JAPFRF010000004">
    <property type="protein sequence ID" value="KAJ7335743.1"/>
    <property type="molecule type" value="Genomic_DNA"/>
</dbReference>
<dbReference type="OrthoDB" id="9886644at2759"/>
<organism evidence="3 4">
    <name type="scientific">Phrynocephalus forsythii</name>
    <dbReference type="NCBI Taxonomy" id="171643"/>
    <lineage>
        <taxon>Eukaryota</taxon>
        <taxon>Metazoa</taxon>
        <taxon>Chordata</taxon>
        <taxon>Craniata</taxon>
        <taxon>Vertebrata</taxon>
        <taxon>Euteleostomi</taxon>
        <taxon>Lepidosauria</taxon>
        <taxon>Squamata</taxon>
        <taxon>Bifurcata</taxon>
        <taxon>Unidentata</taxon>
        <taxon>Episquamata</taxon>
        <taxon>Toxicofera</taxon>
        <taxon>Iguania</taxon>
        <taxon>Acrodonta</taxon>
        <taxon>Agamidae</taxon>
        <taxon>Agaminae</taxon>
        <taxon>Phrynocephalus</taxon>
    </lineage>
</organism>
<dbReference type="PANTHER" id="PTHR22972">
    <property type="entry name" value="SERINE/THREONINE PROTEIN KINASE"/>
    <property type="match status" value="1"/>
</dbReference>
<evidence type="ECO:0000313" key="3">
    <source>
        <dbReference type="EMBL" id="KAJ7335743.1"/>
    </source>
</evidence>
<feature type="compositionally biased region" description="Polar residues" evidence="2">
    <location>
        <begin position="76"/>
        <end position="86"/>
    </location>
</feature>
<accession>A0A9Q0Y2X8</accession>
<sequence length="370" mass="39958">MHVKNAVLACGPCRDQEDVLWGERTPHLSNDREFQDSASQVAATITIMAAHAEDDNRTIFLSSPDSAVGVQWPYVSPSSDQDSGKTSPFFDLLQPGTETTTRANGPGLESQMNSKKFIGETPAIPPKMNKGSPPRTEGSLAPSISCAVENSDTNGHEEVAVPSHGGNDVAFGASTSLGTPTNRLSLEESSKGPSSLGSERRQKYCNLAWNKQCRIEEEEEEEQGFSKSPTEVETEKGAVQSASTSDCHQGRNYSVQEGRTRGISKSASFAFEFPKEKNGIEEFAPPPPPPKKQSRHFLKMNQSNSELERLNGDSTENLTPPFQGIHVSFTAGSTDSLNLDTNALSNGGFMMLCCTQSRGEANFLLSKGSF</sequence>
<feature type="compositionally biased region" description="Polar residues" evidence="2">
    <location>
        <begin position="240"/>
        <end position="260"/>
    </location>
</feature>
<feature type="region of interest" description="Disordered" evidence="2">
    <location>
        <begin position="75"/>
        <end position="141"/>
    </location>
</feature>
<protein>
    <submittedName>
        <fullName evidence="3">Uncharacterized protein</fullName>
    </submittedName>
</protein>